<organism evidence="2 3">
    <name type="scientific">Larkinella insperata</name>
    <dbReference type="NCBI Taxonomy" id="332158"/>
    <lineage>
        <taxon>Bacteria</taxon>
        <taxon>Pseudomonadati</taxon>
        <taxon>Bacteroidota</taxon>
        <taxon>Cytophagia</taxon>
        <taxon>Cytophagales</taxon>
        <taxon>Spirosomataceae</taxon>
        <taxon>Larkinella</taxon>
    </lineage>
</organism>
<evidence type="ECO:0000256" key="1">
    <source>
        <dbReference type="SAM" id="Phobius"/>
    </source>
</evidence>
<name>A0ABW3Q8L3_9BACT</name>
<comment type="caution">
    <text evidence="2">The sequence shown here is derived from an EMBL/GenBank/DDBJ whole genome shotgun (WGS) entry which is preliminary data.</text>
</comment>
<protein>
    <submittedName>
        <fullName evidence="2">Uncharacterized protein</fullName>
    </submittedName>
</protein>
<accession>A0ABW3Q8L3</accession>
<dbReference type="Proteomes" id="UP001597116">
    <property type="component" value="Unassembled WGS sequence"/>
</dbReference>
<gene>
    <name evidence="2" type="ORF">ACFQ4C_14760</name>
</gene>
<keyword evidence="1" id="KW-0812">Transmembrane</keyword>
<sequence>MCFVVVVVYEAKLRSLLALNVGADQYLNLQSGYHRNQKPPTFVKLKAEVFVYTLILVLITFLALKFSLNRISPERLSFQEEKPPTDINLLQLP</sequence>
<keyword evidence="3" id="KW-1185">Reference proteome</keyword>
<keyword evidence="1" id="KW-0472">Membrane</keyword>
<evidence type="ECO:0000313" key="2">
    <source>
        <dbReference type="EMBL" id="MFD1142384.1"/>
    </source>
</evidence>
<reference evidence="3" key="1">
    <citation type="journal article" date="2019" name="Int. J. Syst. Evol. Microbiol.">
        <title>The Global Catalogue of Microorganisms (GCM) 10K type strain sequencing project: providing services to taxonomists for standard genome sequencing and annotation.</title>
        <authorList>
            <consortium name="The Broad Institute Genomics Platform"/>
            <consortium name="The Broad Institute Genome Sequencing Center for Infectious Disease"/>
            <person name="Wu L."/>
            <person name="Ma J."/>
        </authorList>
    </citation>
    <scope>NUCLEOTIDE SEQUENCE [LARGE SCALE GENOMIC DNA]</scope>
    <source>
        <strain evidence="3">CCUG 55608</strain>
    </source>
</reference>
<feature type="transmembrane region" description="Helical" evidence="1">
    <location>
        <begin position="49"/>
        <end position="68"/>
    </location>
</feature>
<dbReference type="EMBL" id="JBHTLP010000008">
    <property type="protein sequence ID" value="MFD1142384.1"/>
    <property type="molecule type" value="Genomic_DNA"/>
</dbReference>
<evidence type="ECO:0000313" key="3">
    <source>
        <dbReference type="Proteomes" id="UP001597116"/>
    </source>
</evidence>
<dbReference type="RefSeq" id="WP_379884348.1">
    <property type="nucleotide sequence ID" value="NZ_JBHTLP010000008.1"/>
</dbReference>
<keyword evidence="1" id="KW-1133">Transmembrane helix</keyword>
<proteinExistence type="predicted"/>